<evidence type="ECO:0000256" key="6">
    <source>
        <dbReference type="SAM" id="MobiDB-lite"/>
    </source>
</evidence>
<dbReference type="Proteomes" id="UP000319836">
    <property type="component" value="Unassembled WGS sequence"/>
</dbReference>
<feature type="transmembrane region" description="Helical" evidence="7">
    <location>
        <begin position="212"/>
        <end position="232"/>
    </location>
</feature>
<keyword evidence="2" id="KW-1003">Cell membrane</keyword>
<feature type="transmembrane region" description="Helical" evidence="7">
    <location>
        <begin position="244"/>
        <end position="263"/>
    </location>
</feature>
<organism evidence="8 9">
    <name type="scientific">Eiseniibacteriota bacterium</name>
    <dbReference type="NCBI Taxonomy" id="2212470"/>
    <lineage>
        <taxon>Bacteria</taxon>
        <taxon>Candidatus Eiseniibacteriota</taxon>
    </lineage>
</organism>
<feature type="region of interest" description="Disordered" evidence="6">
    <location>
        <begin position="282"/>
        <end position="305"/>
    </location>
</feature>
<dbReference type="Pfam" id="PF13440">
    <property type="entry name" value="Polysacc_synt_3"/>
    <property type="match status" value="1"/>
</dbReference>
<accession>A0A538UA06</accession>
<feature type="transmembrane region" description="Helical" evidence="7">
    <location>
        <begin position="21"/>
        <end position="45"/>
    </location>
</feature>
<evidence type="ECO:0000256" key="2">
    <source>
        <dbReference type="ARBA" id="ARBA00022475"/>
    </source>
</evidence>
<feature type="region of interest" description="Disordered" evidence="6">
    <location>
        <begin position="453"/>
        <end position="472"/>
    </location>
</feature>
<gene>
    <name evidence="8" type="ORF">E6K80_02130</name>
</gene>
<comment type="caution">
    <text evidence="8">The sequence shown here is derived from an EMBL/GenBank/DDBJ whole genome shotgun (WGS) entry which is preliminary data.</text>
</comment>
<sequence>MARSFLRDSLGLAGSQYLARAMVLMRGVAAAAALGPAGLGAWNALNLILDYGAYASVGAIQGLDLMLPPAVARGETERARRAMRGAWWITVSGAIAFALLVTALLATGTWVEHSGWGWKAPALMLAAVALQLAILYHVAALKAHGAFPFISVGLSLQAILGAGVGIAAVWRVGVWGLLWGWLIGGVCAIAWMRRSPHRPPLVPGDRAEGWAVATRGLPIFAFTCLTLMIRSLDRIALARRADNHALGVYSLGLTATAMVFYLPEAASAVLFPRIAAAAQGARDPESTRGEVLRAQSAMSTRCRRSRRAPRRSASWPWRPWSMPWPRFRPITCWRTGAPHRCSRFPRPPSPPPRRRSSAPRPSIRVQSPSRGRPAWGTRSSRSACCASPFRAWRSADKDGCGSRRSSRWPGRRPCSSSSRGTATPLRWARHGGSGSSSRWICPSRSCWDASCARASSRPGGEVRRLPLGGRAS</sequence>
<evidence type="ECO:0008006" key="10">
    <source>
        <dbReference type="Google" id="ProtNLM"/>
    </source>
</evidence>
<dbReference type="PANTHER" id="PTHR30250:SF11">
    <property type="entry name" value="O-ANTIGEN TRANSPORTER-RELATED"/>
    <property type="match status" value="1"/>
</dbReference>
<evidence type="ECO:0000256" key="7">
    <source>
        <dbReference type="SAM" id="Phobius"/>
    </source>
</evidence>
<feature type="transmembrane region" description="Helical" evidence="7">
    <location>
        <begin position="146"/>
        <end position="168"/>
    </location>
</feature>
<keyword evidence="4 7" id="KW-1133">Transmembrane helix</keyword>
<dbReference type="PANTHER" id="PTHR30250">
    <property type="entry name" value="PST FAMILY PREDICTED COLANIC ACID TRANSPORTER"/>
    <property type="match status" value="1"/>
</dbReference>
<feature type="region of interest" description="Disordered" evidence="6">
    <location>
        <begin position="341"/>
        <end position="381"/>
    </location>
</feature>
<feature type="transmembrane region" description="Helical" evidence="7">
    <location>
        <begin position="85"/>
        <end position="106"/>
    </location>
</feature>
<evidence type="ECO:0000256" key="4">
    <source>
        <dbReference type="ARBA" id="ARBA00022989"/>
    </source>
</evidence>
<keyword evidence="3 7" id="KW-0812">Transmembrane</keyword>
<evidence type="ECO:0000256" key="3">
    <source>
        <dbReference type="ARBA" id="ARBA00022692"/>
    </source>
</evidence>
<reference evidence="8 9" key="1">
    <citation type="journal article" date="2019" name="Nat. Microbiol.">
        <title>Mediterranean grassland soil C-N compound turnover is dependent on rainfall and depth, and is mediated by genomically divergent microorganisms.</title>
        <authorList>
            <person name="Diamond S."/>
            <person name="Andeer P.F."/>
            <person name="Li Z."/>
            <person name="Crits-Christoph A."/>
            <person name="Burstein D."/>
            <person name="Anantharaman K."/>
            <person name="Lane K.R."/>
            <person name="Thomas B.C."/>
            <person name="Pan C."/>
            <person name="Northen T.R."/>
            <person name="Banfield J.F."/>
        </authorList>
    </citation>
    <scope>NUCLEOTIDE SEQUENCE [LARGE SCALE GENOMIC DNA]</scope>
    <source>
        <strain evidence="8">WS_10</strain>
    </source>
</reference>
<feature type="compositionally biased region" description="Low complexity" evidence="6">
    <location>
        <begin position="411"/>
        <end position="420"/>
    </location>
</feature>
<dbReference type="GO" id="GO:0005886">
    <property type="term" value="C:plasma membrane"/>
    <property type="evidence" value="ECO:0007669"/>
    <property type="project" value="UniProtKB-SubCell"/>
</dbReference>
<dbReference type="InterPro" id="IPR050833">
    <property type="entry name" value="Poly_Biosynth_Transport"/>
</dbReference>
<protein>
    <recommendedName>
        <fullName evidence="10">Lipopolysaccharide biosynthesis protein</fullName>
    </recommendedName>
</protein>
<evidence type="ECO:0000256" key="5">
    <source>
        <dbReference type="ARBA" id="ARBA00023136"/>
    </source>
</evidence>
<dbReference type="EMBL" id="VBPA01000047">
    <property type="protein sequence ID" value="TMQ72677.1"/>
    <property type="molecule type" value="Genomic_DNA"/>
</dbReference>
<feature type="region of interest" description="Disordered" evidence="6">
    <location>
        <begin position="394"/>
        <end position="441"/>
    </location>
</feature>
<dbReference type="AlphaFoldDB" id="A0A538UA06"/>
<proteinExistence type="predicted"/>
<name>A0A538UA06_UNCEI</name>
<keyword evidence="5 7" id="KW-0472">Membrane</keyword>
<feature type="compositionally biased region" description="Basic and acidic residues" evidence="6">
    <location>
        <begin position="282"/>
        <end position="291"/>
    </location>
</feature>
<comment type="subcellular location">
    <subcellularLocation>
        <location evidence="1">Cell membrane</location>
        <topology evidence="1">Multi-pass membrane protein</topology>
    </subcellularLocation>
</comment>
<evidence type="ECO:0000313" key="8">
    <source>
        <dbReference type="EMBL" id="TMQ72677.1"/>
    </source>
</evidence>
<feature type="transmembrane region" description="Helical" evidence="7">
    <location>
        <begin position="118"/>
        <end position="139"/>
    </location>
</feature>
<evidence type="ECO:0000313" key="9">
    <source>
        <dbReference type="Proteomes" id="UP000319836"/>
    </source>
</evidence>
<evidence type="ECO:0000256" key="1">
    <source>
        <dbReference type="ARBA" id="ARBA00004651"/>
    </source>
</evidence>